<feature type="domain" description="Glutamyl-tRNA reductase N-terminal" evidence="12">
    <location>
        <begin position="157"/>
        <end position="271"/>
    </location>
</feature>
<evidence type="ECO:0000259" key="12">
    <source>
        <dbReference type="Pfam" id="PF05201"/>
    </source>
</evidence>
<evidence type="ECO:0000256" key="5">
    <source>
        <dbReference type="ARBA" id="ARBA00023002"/>
    </source>
</evidence>
<evidence type="ECO:0000256" key="9">
    <source>
        <dbReference type="RuleBase" id="RU000584"/>
    </source>
</evidence>
<reference evidence="13 14" key="1">
    <citation type="submission" date="2019-10" db="EMBL/GenBank/DDBJ databases">
        <title>The Genome Sequence of Clostridium tarantellae Isolated from Fish Brain.</title>
        <authorList>
            <person name="Bano L."/>
            <person name="Kiel M."/>
            <person name="Sales G."/>
            <person name="Doxey A.C."/>
            <person name="Mansfield M.J."/>
            <person name="Schiavone M."/>
            <person name="Rossetto O."/>
            <person name="Pirazzini M."/>
            <person name="Dobrindt U."/>
            <person name="Montecucco C."/>
        </authorList>
    </citation>
    <scope>NUCLEOTIDE SEQUENCE [LARGE SCALE GENOMIC DNA]</scope>
    <source>
        <strain evidence="13 14">DSM 3997</strain>
    </source>
</reference>
<evidence type="ECO:0000259" key="10">
    <source>
        <dbReference type="Pfam" id="PF00745"/>
    </source>
</evidence>
<proteinExistence type="inferred from homology"/>
<keyword evidence="4 8" id="KW-0521">NADP</keyword>
<evidence type="ECO:0000256" key="8">
    <source>
        <dbReference type="HAMAP-Rule" id="MF_00087"/>
    </source>
</evidence>
<feature type="domain" description="Tetrapyrrole biosynthesis glutamyl-tRNA reductase dimerisation" evidence="10">
    <location>
        <begin position="429"/>
        <end position="521"/>
    </location>
</feature>
<dbReference type="InterPro" id="IPR000343">
    <property type="entry name" value="4pyrrol_synth_GluRdtase"/>
</dbReference>
<feature type="binding site" evidence="8">
    <location>
        <position position="225"/>
    </location>
    <ligand>
        <name>substrate</name>
    </ligand>
</feature>
<dbReference type="InterPro" id="IPR015896">
    <property type="entry name" value="4pyrrol_synth_GluRdtase_dimer"/>
</dbReference>
<dbReference type="OrthoDB" id="110209at2"/>
<comment type="miscellaneous">
    <text evidence="8">During catalysis, the active site Cys acts as a nucleophile attacking the alpha-carbonyl group of tRNA-bound glutamate with the formation of a thioester intermediate between enzyme and glutamate, and the concomitant release of tRNA(Glu). The thioester intermediate is finally reduced by direct hydride transfer from NADPH, to form the product GSA.</text>
</comment>
<accession>A0A6I1MV19</accession>
<dbReference type="Gene3D" id="3.30.460.30">
    <property type="entry name" value="Glutamyl-tRNA reductase, N-terminal domain"/>
    <property type="match status" value="1"/>
</dbReference>
<comment type="pathway">
    <text evidence="1 8 9">Porphyrin-containing compound metabolism; protoporphyrin-IX biosynthesis; 5-aminolevulinate from L-glutamyl-tRNA(Glu): step 1/2.</text>
</comment>
<gene>
    <name evidence="8" type="primary">hemA</name>
    <name evidence="13" type="ORF">GBZ86_09775</name>
</gene>
<dbReference type="EC" id="1.2.1.70" evidence="3 8"/>
<comment type="catalytic activity">
    <reaction evidence="7 8 9">
        <text>(S)-4-amino-5-oxopentanoate + tRNA(Glu) + NADP(+) = L-glutamyl-tRNA(Glu) + NADPH + H(+)</text>
        <dbReference type="Rhea" id="RHEA:12344"/>
        <dbReference type="Rhea" id="RHEA-COMP:9663"/>
        <dbReference type="Rhea" id="RHEA-COMP:9680"/>
        <dbReference type="ChEBI" id="CHEBI:15378"/>
        <dbReference type="ChEBI" id="CHEBI:57501"/>
        <dbReference type="ChEBI" id="CHEBI:57783"/>
        <dbReference type="ChEBI" id="CHEBI:58349"/>
        <dbReference type="ChEBI" id="CHEBI:78442"/>
        <dbReference type="ChEBI" id="CHEBI:78520"/>
        <dbReference type="EC" id="1.2.1.70"/>
    </reaction>
</comment>
<dbReference type="Gene3D" id="3.40.50.720">
    <property type="entry name" value="NAD(P)-binding Rossmann-like Domain"/>
    <property type="match status" value="1"/>
</dbReference>
<dbReference type="UniPathway" id="UPA00251">
    <property type="reaction ID" value="UER00316"/>
</dbReference>
<dbReference type="Pfam" id="PF05201">
    <property type="entry name" value="GlutR_N"/>
    <property type="match status" value="1"/>
</dbReference>
<dbReference type="PANTHER" id="PTHR43120">
    <property type="entry name" value="GLUTAMYL-TRNA REDUCTASE 1, CHLOROPLASTIC"/>
    <property type="match status" value="1"/>
</dbReference>
<dbReference type="Proteomes" id="UP000430345">
    <property type="component" value="Unassembled WGS sequence"/>
</dbReference>
<comment type="function">
    <text evidence="8">Catalyzes the NADPH-dependent reduction of glutamyl-tRNA(Glu) to glutamate 1-semialdehyde (GSA).</text>
</comment>
<dbReference type="GO" id="GO:0050661">
    <property type="term" value="F:NADP binding"/>
    <property type="evidence" value="ECO:0007669"/>
    <property type="project" value="InterPro"/>
</dbReference>
<evidence type="ECO:0000256" key="6">
    <source>
        <dbReference type="ARBA" id="ARBA00023244"/>
    </source>
</evidence>
<dbReference type="InterPro" id="IPR018214">
    <property type="entry name" value="GluRdtase_CS"/>
</dbReference>
<feature type="binding site" evidence="8">
    <location>
        <position position="236"/>
    </location>
    <ligand>
        <name>substrate</name>
    </ligand>
</feature>
<dbReference type="PROSITE" id="PS00747">
    <property type="entry name" value="GLUTR"/>
    <property type="match status" value="1"/>
</dbReference>
<evidence type="ECO:0000259" key="11">
    <source>
        <dbReference type="Pfam" id="PF01488"/>
    </source>
</evidence>
<comment type="similarity">
    <text evidence="2 8 9">Belongs to the glutamyl-tRNA reductase family.</text>
</comment>
<feature type="domain" description="Quinate/shikimate 5-dehydrogenase/glutamyl-tRNA reductase" evidence="11">
    <location>
        <begin position="294"/>
        <end position="409"/>
    </location>
</feature>
<evidence type="ECO:0000313" key="13">
    <source>
        <dbReference type="EMBL" id="MPQ44049.1"/>
    </source>
</evidence>
<dbReference type="SUPFAM" id="SSF69742">
    <property type="entry name" value="Glutamyl tRNA-reductase catalytic, N-terminal domain"/>
    <property type="match status" value="1"/>
</dbReference>
<dbReference type="GO" id="GO:0006782">
    <property type="term" value="P:protoporphyrinogen IX biosynthetic process"/>
    <property type="evidence" value="ECO:0007669"/>
    <property type="project" value="UniProtKB-UniRule"/>
</dbReference>
<keyword evidence="6 8" id="KW-0627">Porphyrin biosynthesis</keyword>
<dbReference type="AlphaFoldDB" id="A0A6I1MV19"/>
<evidence type="ECO:0000256" key="1">
    <source>
        <dbReference type="ARBA" id="ARBA00005059"/>
    </source>
</evidence>
<evidence type="ECO:0000256" key="7">
    <source>
        <dbReference type="ARBA" id="ARBA00047464"/>
    </source>
</evidence>
<organism evidence="13 14">
    <name type="scientific">Clostridium tarantellae</name>
    <dbReference type="NCBI Taxonomy" id="39493"/>
    <lineage>
        <taxon>Bacteria</taxon>
        <taxon>Bacillati</taxon>
        <taxon>Bacillota</taxon>
        <taxon>Clostridia</taxon>
        <taxon>Eubacteriales</taxon>
        <taxon>Clostridiaceae</taxon>
        <taxon>Clostridium</taxon>
    </lineage>
</organism>
<dbReference type="GO" id="GO:0008883">
    <property type="term" value="F:glutamyl-tRNA reductase activity"/>
    <property type="evidence" value="ECO:0007669"/>
    <property type="project" value="UniProtKB-UniRule"/>
</dbReference>
<dbReference type="InterPro" id="IPR036291">
    <property type="entry name" value="NAD(P)-bd_dom_sf"/>
</dbReference>
<comment type="caution">
    <text evidence="8">Lacks conserved residue(s) required for the propagation of feature annotation.</text>
</comment>
<keyword evidence="5 8" id="KW-0560">Oxidoreductase</keyword>
<dbReference type="InterPro" id="IPR036343">
    <property type="entry name" value="GluRdtase_N_sf"/>
</dbReference>
<dbReference type="InterPro" id="IPR006151">
    <property type="entry name" value="Shikm_DH/Glu-tRNA_Rdtase"/>
</dbReference>
<protein>
    <recommendedName>
        <fullName evidence="3 8">Glutamyl-tRNA reductase</fullName>
        <shortName evidence="8">GluTR</shortName>
        <ecNumber evidence="3 8">1.2.1.70</ecNumber>
    </recommendedName>
</protein>
<evidence type="ECO:0000256" key="3">
    <source>
        <dbReference type="ARBA" id="ARBA00012970"/>
    </source>
</evidence>
<feature type="active site" description="Nucleophile" evidence="8">
    <location>
        <position position="170"/>
    </location>
</feature>
<dbReference type="NCBIfam" id="TIGR01035">
    <property type="entry name" value="hemA"/>
    <property type="match status" value="1"/>
</dbReference>
<evidence type="ECO:0000256" key="4">
    <source>
        <dbReference type="ARBA" id="ARBA00022857"/>
    </source>
</evidence>
<dbReference type="EMBL" id="WHJC01000141">
    <property type="protein sequence ID" value="MPQ44049.1"/>
    <property type="molecule type" value="Genomic_DNA"/>
</dbReference>
<sequence length="523" mass="61298">MIIKKKRKKFDIIKTKTKEIKKRRNLQMWIITYLNKLIDKLKNLSINFKYLNECIEDFNINETFIDDNNLDGTLLDYVYNDFIDNDHLYLKDNNKNLILDEYNNICLNKLNIKKLDNKNLKPKEIELGLSNIEINDLFNDTKYIMFKNFCDEENINYIEEITENILIKFCNKSGVGIKKINDLKEILNKIFSVFGWNIEFEKYVFLSMNRDAIRHLMEVVCGFHSRILGEDQILGQIKNSYFISLERKAVSKELQRLFQDAIACGKKFRTESKMFEIPVSSASIAVNKGLQNGAKNFMVLGYGEIGKLVVKHVLSHKIDNLYIVVRKKSSVDDLEDSRVKILDYNGKNEFINNVQCIISCTAAPHEVIKFNDLSNFGEDISIFDLAVPRDVEKKVEELERIKLYDIDLISAIDDENKLIREMRMNNYKYIVNETIEEYNNWCNLRSLSPHIIKIKEYGDNVVQDRINTFVKKNKNNNEKLVKTLIKSASDAYINRAIEVLKEEKLRGCETECVRILNKVFNVR</sequence>
<feature type="site" description="Important for activity" evidence="8">
    <location>
        <position position="215"/>
    </location>
</feature>
<dbReference type="Pfam" id="PF00745">
    <property type="entry name" value="GlutR_dimer"/>
    <property type="match status" value="1"/>
</dbReference>
<dbReference type="PANTHER" id="PTHR43120:SF1">
    <property type="entry name" value="GLUTAMYL-TRNA REDUCTASE 1, CHLOROPLASTIC"/>
    <property type="match status" value="1"/>
</dbReference>
<name>A0A6I1MV19_9CLOT</name>
<dbReference type="Pfam" id="PF01488">
    <property type="entry name" value="Shikimate_DH"/>
    <property type="match status" value="1"/>
</dbReference>
<dbReference type="HAMAP" id="MF_00087">
    <property type="entry name" value="Glu_tRNA_reductase"/>
    <property type="match status" value="1"/>
</dbReference>
<feature type="binding site" evidence="8">
    <location>
        <begin position="301"/>
        <end position="306"/>
    </location>
    <ligand>
        <name>NADP(+)</name>
        <dbReference type="ChEBI" id="CHEBI:58349"/>
    </ligand>
</feature>
<evidence type="ECO:0000256" key="2">
    <source>
        <dbReference type="ARBA" id="ARBA00005916"/>
    </source>
</evidence>
<comment type="caution">
    <text evidence="13">The sequence shown here is derived from an EMBL/GenBank/DDBJ whole genome shotgun (WGS) entry which is preliminary data.</text>
</comment>
<keyword evidence="14" id="KW-1185">Reference proteome</keyword>
<dbReference type="InterPro" id="IPR015895">
    <property type="entry name" value="4pyrrol_synth_GluRdtase_N"/>
</dbReference>
<evidence type="ECO:0000313" key="14">
    <source>
        <dbReference type="Proteomes" id="UP000430345"/>
    </source>
</evidence>
<comment type="subunit">
    <text evidence="8">Homodimer.</text>
</comment>
<feature type="binding site" evidence="8">
    <location>
        <begin position="230"/>
        <end position="232"/>
    </location>
    <ligand>
        <name>substrate</name>
    </ligand>
</feature>
<comment type="domain">
    <text evidence="8">Possesses an unusual extended V-shaped dimeric structure with each monomer consisting of three distinct domains arranged along a curved 'spinal' alpha-helix. The N-terminal catalytic domain specifically recognizes the glutamate moiety of the substrate. The second domain is the NADPH-binding domain, and the third C-terminal domain is responsible for dimerization.</text>
</comment>
<dbReference type="SUPFAM" id="SSF51735">
    <property type="entry name" value="NAD(P)-binding Rossmann-fold domains"/>
    <property type="match status" value="1"/>
</dbReference>